<accession>J4UFI6</accession>
<reference evidence="1 2" key="1">
    <citation type="journal article" date="2012" name="Eukaryot. Cell">
        <title>Draft genome sequence of CBS 2479, the standard type strain of Trichosporon asahii.</title>
        <authorList>
            <person name="Yang R.Y."/>
            <person name="Li H.T."/>
            <person name="Zhu H."/>
            <person name="Zhou G.P."/>
            <person name="Wang M."/>
            <person name="Wang L."/>
        </authorList>
    </citation>
    <scope>NUCLEOTIDE SEQUENCE [LARGE SCALE GENOMIC DNA]</scope>
    <source>
        <strain evidence="2">ATCC 90039 / CBS 2479 / JCM 2466 / KCTC 7840 / NCYC 2677 / UAMH 7654</strain>
    </source>
</reference>
<dbReference type="RefSeq" id="XP_014181392.1">
    <property type="nucleotide sequence ID" value="XM_014325917.1"/>
</dbReference>
<dbReference type="AlphaFoldDB" id="J4UFI6"/>
<organism evidence="1 2">
    <name type="scientific">Trichosporon asahii var. asahii (strain ATCC 90039 / CBS 2479 / JCM 2466 / KCTC 7840 / NBRC 103889/ NCYC 2677 / UAMH 7654)</name>
    <name type="common">Yeast</name>
    <dbReference type="NCBI Taxonomy" id="1186058"/>
    <lineage>
        <taxon>Eukaryota</taxon>
        <taxon>Fungi</taxon>
        <taxon>Dikarya</taxon>
        <taxon>Basidiomycota</taxon>
        <taxon>Agaricomycotina</taxon>
        <taxon>Tremellomycetes</taxon>
        <taxon>Trichosporonales</taxon>
        <taxon>Trichosporonaceae</taxon>
        <taxon>Trichosporon</taxon>
    </lineage>
</organism>
<dbReference type="Proteomes" id="UP000002748">
    <property type="component" value="Unassembled WGS sequence"/>
</dbReference>
<dbReference type="KEGG" id="tasa:A1Q1_00602"/>
<protein>
    <submittedName>
        <fullName evidence="1">Uncharacterized protein</fullName>
    </submittedName>
</protein>
<comment type="caution">
    <text evidence="1">The sequence shown here is derived from an EMBL/GenBank/DDBJ whole genome shotgun (WGS) entry which is preliminary data.</text>
</comment>
<dbReference type="GeneID" id="25984116"/>
<evidence type="ECO:0000313" key="1">
    <source>
        <dbReference type="EMBL" id="EJT50135.1"/>
    </source>
</evidence>
<proteinExistence type="predicted"/>
<dbReference type="EMBL" id="ALBS01000126">
    <property type="protein sequence ID" value="EJT50135.1"/>
    <property type="molecule type" value="Genomic_DNA"/>
</dbReference>
<gene>
    <name evidence="1" type="ORF">A1Q1_00602</name>
</gene>
<name>J4UFI6_TRIAS</name>
<dbReference type="VEuPathDB" id="FungiDB:A1Q1_00602"/>
<sequence>MTGNRPRCDDAFPSTTDNLVTTNLHLQSTRQRDELRHHREQAVDEFFDKTTNKLDSLEDVQAELIKAQSAYIEASRDHIALLAEGISHRDITIAGAGSGFPISYKHNPYDLAARTEKASAEQLAVLAKRMDELSAIHSFLRRSSLTKDLGEERNLKCARRED</sequence>
<evidence type="ECO:0000313" key="2">
    <source>
        <dbReference type="Proteomes" id="UP000002748"/>
    </source>
</evidence>
<dbReference type="HOGENOM" id="CLU_1636616_0_0_1"/>